<evidence type="ECO:0000313" key="1">
    <source>
        <dbReference type="EMBL" id="CAD1478379.1"/>
    </source>
</evidence>
<dbReference type="Proteomes" id="UP000752696">
    <property type="component" value="Unassembled WGS sequence"/>
</dbReference>
<dbReference type="AlphaFoldDB" id="A0A6V7HE79"/>
<proteinExistence type="predicted"/>
<comment type="caution">
    <text evidence="1">The sequence shown here is derived from an EMBL/GenBank/DDBJ whole genome shotgun (WGS) entry which is preliminary data.</text>
</comment>
<accession>A0A6V7HE79</accession>
<dbReference type="EMBL" id="CAJDYZ010010742">
    <property type="protein sequence ID" value="CAD1478379.1"/>
    <property type="molecule type" value="Genomic_DNA"/>
</dbReference>
<sequence length="93" mass="10732">MVRRAVAFSGSHRRISHSSRSLRLSLFKGERMTSRAQKCSLEFPRNSRNATREAGWRIWNISHVSVTRLISLEFSRNSTNAVRKAEGFSQKRP</sequence>
<feature type="non-terminal residue" evidence="1">
    <location>
        <position position="93"/>
    </location>
</feature>
<keyword evidence="2" id="KW-1185">Reference proteome</keyword>
<organism evidence="1 2">
    <name type="scientific">Heterotrigona itama</name>
    <dbReference type="NCBI Taxonomy" id="395501"/>
    <lineage>
        <taxon>Eukaryota</taxon>
        <taxon>Metazoa</taxon>
        <taxon>Ecdysozoa</taxon>
        <taxon>Arthropoda</taxon>
        <taxon>Hexapoda</taxon>
        <taxon>Insecta</taxon>
        <taxon>Pterygota</taxon>
        <taxon>Neoptera</taxon>
        <taxon>Endopterygota</taxon>
        <taxon>Hymenoptera</taxon>
        <taxon>Apocrita</taxon>
        <taxon>Aculeata</taxon>
        <taxon>Apoidea</taxon>
        <taxon>Anthophila</taxon>
        <taxon>Apidae</taxon>
        <taxon>Heterotrigona</taxon>
    </lineage>
</organism>
<protein>
    <submittedName>
        <fullName evidence="1">Uncharacterized protein</fullName>
    </submittedName>
</protein>
<reference evidence="1" key="1">
    <citation type="submission" date="2020-07" db="EMBL/GenBank/DDBJ databases">
        <authorList>
            <person name="Nazaruddin N."/>
        </authorList>
    </citation>
    <scope>NUCLEOTIDE SEQUENCE</scope>
</reference>
<gene>
    <name evidence="1" type="ORF">MHI_LOCUS793177</name>
</gene>
<name>A0A6V7HE79_9HYME</name>
<evidence type="ECO:0000313" key="2">
    <source>
        <dbReference type="Proteomes" id="UP000752696"/>
    </source>
</evidence>